<dbReference type="GO" id="GO:0005813">
    <property type="term" value="C:centrosome"/>
    <property type="evidence" value="ECO:0007669"/>
    <property type="project" value="TreeGrafter"/>
</dbReference>
<dbReference type="EMBL" id="KQ982656">
    <property type="protein sequence ID" value="KYQ52700.1"/>
    <property type="molecule type" value="Genomic_DNA"/>
</dbReference>
<evidence type="ECO:0000313" key="1">
    <source>
        <dbReference type="EMBL" id="KYQ52700.1"/>
    </source>
</evidence>
<proteinExistence type="predicted"/>
<gene>
    <name evidence="1" type="ORF">ALC60_08115</name>
</gene>
<reference evidence="1 2" key="1">
    <citation type="submission" date="2015-09" db="EMBL/GenBank/DDBJ databases">
        <title>Trachymyrmex zeteki WGS genome.</title>
        <authorList>
            <person name="Nygaard S."/>
            <person name="Hu H."/>
            <person name="Boomsma J."/>
            <person name="Zhang G."/>
        </authorList>
    </citation>
    <scope>NUCLEOTIDE SEQUENCE [LARGE SCALE GENOMIC DNA]</scope>
    <source>
        <strain evidence="1">Tzet28-1</strain>
        <tissue evidence="1">Whole body</tissue>
    </source>
</reference>
<accession>A0A151WXS9</accession>
<dbReference type="PANTHER" id="PTHR24110">
    <property type="entry name" value="CENTROSOMAL PROTEIN OF 78 KDA"/>
    <property type="match status" value="1"/>
</dbReference>
<sequence>KDIFLMKVLCREKNIKPLPTIQMYLQKNCLRFCADYINLKDWLPLLNSIMEDRSLSKIYIYSQCRNKKIRGKMDIEQKLIKLWRCARKDRRQPVLYTNCLLQCFVHSVAVCLKNSLMITILTLDGIPLAPKYLRILADGLANNRNLQNLSLARCRIGDMGCYMLLESLQCNSNLHVLNLSSCCLTNRSATYLSFFFKKRKADLLQNVWKESTLSRDAHTTVEEGLQVLILDKNYRFSDIGLKQLIRILKNDFWLKTLCLRCCGITQRGGEIALELLQTNSVLMQIDLRDNEVSADILQIIRKFLKKRKSKGERIPMKKRLLSHKHFLVQDMVPKNRSCQHVSKENRFFKIQTHAQIKMQKDSILQMQKTRHVCKPKRSDKKYKLHTAVNKSRIKWYKADELKNRLSLMIEHNQNLIRDLETNTNFLLEERDRRLNAEEAYHKIQPRLRNLKNKIAMQNSIQSNMRYENQVYANLQNVFNDLKISTNGKILRVDDKSLSEEANENKIKSNVSYNKNQPFKNDIAQFFHKR</sequence>
<dbReference type="InterPro" id="IPR026212">
    <property type="entry name" value="Cep78"/>
</dbReference>
<dbReference type="SMART" id="SM00368">
    <property type="entry name" value="LRR_RI"/>
    <property type="match status" value="4"/>
</dbReference>
<dbReference type="PRINTS" id="PR02062">
    <property type="entry name" value="CENTROSOME78"/>
</dbReference>
<dbReference type="SUPFAM" id="SSF52047">
    <property type="entry name" value="RNI-like"/>
    <property type="match status" value="1"/>
</dbReference>
<dbReference type="PANTHER" id="PTHR24110:SF3">
    <property type="entry name" value="CENTROSOMAL PROTEIN OF 78 KDA"/>
    <property type="match status" value="1"/>
</dbReference>
<feature type="non-terminal residue" evidence="1">
    <location>
        <position position="1"/>
    </location>
</feature>
<dbReference type="Proteomes" id="UP000075809">
    <property type="component" value="Unassembled WGS sequence"/>
</dbReference>
<dbReference type="GO" id="GO:0044782">
    <property type="term" value="P:cilium organization"/>
    <property type="evidence" value="ECO:0007669"/>
    <property type="project" value="TreeGrafter"/>
</dbReference>
<dbReference type="Pfam" id="PF13516">
    <property type="entry name" value="LRR_6"/>
    <property type="match status" value="2"/>
</dbReference>
<dbReference type="Gene3D" id="3.80.10.10">
    <property type="entry name" value="Ribonuclease Inhibitor"/>
    <property type="match status" value="2"/>
</dbReference>
<dbReference type="InterPro" id="IPR001611">
    <property type="entry name" value="Leu-rich_rpt"/>
</dbReference>
<protein>
    <submittedName>
        <fullName evidence="1">Protein Cep78 like protein</fullName>
    </submittedName>
</protein>
<keyword evidence="2" id="KW-1185">Reference proteome</keyword>
<evidence type="ECO:0000313" key="2">
    <source>
        <dbReference type="Proteomes" id="UP000075809"/>
    </source>
</evidence>
<dbReference type="GO" id="GO:0036064">
    <property type="term" value="C:ciliary basal body"/>
    <property type="evidence" value="ECO:0007669"/>
    <property type="project" value="TreeGrafter"/>
</dbReference>
<dbReference type="InterPro" id="IPR032675">
    <property type="entry name" value="LRR_dom_sf"/>
</dbReference>
<dbReference type="STRING" id="64791.A0A151WXS9"/>
<dbReference type="AlphaFoldDB" id="A0A151WXS9"/>
<organism evidence="1 2">
    <name type="scientific">Mycetomoellerius zeteki</name>
    <dbReference type="NCBI Taxonomy" id="64791"/>
    <lineage>
        <taxon>Eukaryota</taxon>
        <taxon>Metazoa</taxon>
        <taxon>Ecdysozoa</taxon>
        <taxon>Arthropoda</taxon>
        <taxon>Hexapoda</taxon>
        <taxon>Insecta</taxon>
        <taxon>Pterygota</taxon>
        <taxon>Neoptera</taxon>
        <taxon>Endopterygota</taxon>
        <taxon>Hymenoptera</taxon>
        <taxon>Apocrita</taxon>
        <taxon>Aculeata</taxon>
        <taxon>Formicoidea</taxon>
        <taxon>Formicidae</taxon>
        <taxon>Myrmicinae</taxon>
        <taxon>Mycetomoellerius</taxon>
    </lineage>
</organism>
<name>A0A151WXS9_9HYME</name>